<proteinExistence type="predicted"/>
<evidence type="ECO:0000313" key="2">
    <source>
        <dbReference type="Proteomes" id="UP001163046"/>
    </source>
</evidence>
<name>A0A9X0CHE7_9CNID</name>
<reference evidence="1" key="1">
    <citation type="submission" date="2023-01" db="EMBL/GenBank/DDBJ databases">
        <title>Genome assembly of the deep-sea coral Lophelia pertusa.</title>
        <authorList>
            <person name="Herrera S."/>
            <person name="Cordes E."/>
        </authorList>
    </citation>
    <scope>NUCLEOTIDE SEQUENCE</scope>
    <source>
        <strain evidence="1">USNM1676648</strain>
        <tissue evidence="1">Polyp</tissue>
    </source>
</reference>
<protein>
    <submittedName>
        <fullName evidence="1">Uncharacterized protein</fullName>
    </submittedName>
</protein>
<evidence type="ECO:0000313" key="1">
    <source>
        <dbReference type="EMBL" id="KAJ7348747.1"/>
    </source>
</evidence>
<feature type="non-terminal residue" evidence="1">
    <location>
        <position position="81"/>
    </location>
</feature>
<dbReference type="AlphaFoldDB" id="A0A9X0CHE7"/>
<sequence>MAAAEPEETDASPLSLKNLELQTFNTNFRSLSHEECLEEATDVNPLKINCVGDYTGGVRTKGVFVKDYLGIKPTFRSHSFT</sequence>
<dbReference type="OrthoDB" id="10298104at2759"/>
<organism evidence="1 2">
    <name type="scientific">Desmophyllum pertusum</name>
    <dbReference type="NCBI Taxonomy" id="174260"/>
    <lineage>
        <taxon>Eukaryota</taxon>
        <taxon>Metazoa</taxon>
        <taxon>Cnidaria</taxon>
        <taxon>Anthozoa</taxon>
        <taxon>Hexacorallia</taxon>
        <taxon>Scleractinia</taxon>
        <taxon>Caryophylliina</taxon>
        <taxon>Caryophylliidae</taxon>
        <taxon>Desmophyllum</taxon>
    </lineage>
</organism>
<accession>A0A9X0CHE7</accession>
<keyword evidence="2" id="KW-1185">Reference proteome</keyword>
<dbReference type="EMBL" id="MU827477">
    <property type="protein sequence ID" value="KAJ7348747.1"/>
    <property type="molecule type" value="Genomic_DNA"/>
</dbReference>
<comment type="caution">
    <text evidence="1">The sequence shown here is derived from an EMBL/GenBank/DDBJ whole genome shotgun (WGS) entry which is preliminary data.</text>
</comment>
<gene>
    <name evidence="1" type="ORF">OS493_039304</name>
</gene>
<dbReference type="Proteomes" id="UP001163046">
    <property type="component" value="Unassembled WGS sequence"/>
</dbReference>